<keyword evidence="2" id="KW-1185">Reference proteome</keyword>
<reference evidence="1 2" key="1">
    <citation type="submission" date="2022-11" db="EMBL/GenBank/DDBJ databases">
        <authorList>
            <person name="Siebert D."/>
            <person name="Busche T."/>
            <person name="Saydam E."/>
            <person name="Kalinowski J."/>
            <person name="Ruckert C."/>
            <person name="Blombach B."/>
        </authorList>
    </citation>
    <scope>NUCLEOTIDE SEQUENCE [LARGE SCALE GENOMIC DNA]</scope>
    <source>
        <strain evidence="1 2">DSM 1083</strain>
    </source>
</reference>
<dbReference type="SUPFAM" id="SSF64518">
    <property type="entry name" value="Phase 1 flagellin"/>
    <property type="match status" value="1"/>
</dbReference>
<name>A0ABY8BRJ5_AFICR</name>
<evidence type="ECO:0000313" key="1">
    <source>
        <dbReference type="EMBL" id="WEF52615.1"/>
    </source>
</evidence>
<evidence type="ECO:0000313" key="2">
    <source>
        <dbReference type="Proteomes" id="UP001213907"/>
    </source>
</evidence>
<dbReference type="RefSeq" id="WP_275248156.1">
    <property type="nucleotide sequence ID" value="NZ_BAABDX010000001.1"/>
</dbReference>
<dbReference type="InterPro" id="IPR001492">
    <property type="entry name" value="Flagellin"/>
</dbReference>
<sequence>MTIDGVSGRTSYLGSSLLNIKTQLDTLTQQLASGKKSTTYSGLGLDSAFATGLRSQISMLSGYQNTQTNVTTRINVANLSLQGLVDMRTQVQSAATGASQVLNANGQTSGQQIGYASFTQAISLLNTQSGDRYLFSGRATDTPSTAAADDILDGANGKDGLKTVIADRLIADQGTGNMGRLTTDATTTPGVVTVGEDANPSPFGLKLSRISTSINGAVVTQPSTAVAPATSSETVDLNAATPKEGDTVTFTFTLPDQTTETVQLTATTASPAPDGSFTIDADPTVTATNMKSALDSSIQTLVKGPMVAASAMAAGQNFFDNPPQRVGGGSPVSPNATTLVDGSATTVQWYTGEQLTNPDTDARGTAVAQVDGSVSVKYGATANESAFRNLLQNMAVYAAVTTTVDPNDPNGQNLANAQISALNERVNANLAVQPGTTSVEDIEAQFAGAQSATKSASTRQTQTTSMAQTMLDQIQGVNDDEVAAKILALQTSLQASYQTTASLYQLSLVKYLPVG</sequence>
<evidence type="ECO:0008006" key="3">
    <source>
        <dbReference type="Google" id="ProtNLM"/>
    </source>
</evidence>
<protein>
    <recommendedName>
        <fullName evidence="3">Flagellar hook-associated protein FlgL</fullName>
    </recommendedName>
</protein>
<dbReference type="EMBL" id="CP113162">
    <property type="protein sequence ID" value="WEF52615.1"/>
    <property type="molecule type" value="Genomic_DNA"/>
</dbReference>
<organism evidence="1 2">
    <name type="scientific">Afipia carboxydohydrogena</name>
    <name type="common">Pseudomonas carboxydohydrogena</name>
    <dbReference type="NCBI Taxonomy" id="290"/>
    <lineage>
        <taxon>Bacteria</taxon>
        <taxon>Pseudomonadati</taxon>
        <taxon>Pseudomonadota</taxon>
        <taxon>Alphaproteobacteria</taxon>
        <taxon>Hyphomicrobiales</taxon>
        <taxon>Nitrobacteraceae</taxon>
        <taxon>Afipia</taxon>
    </lineage>
</organism>
<dbReference type="PANTHER" id="PTHR42792:SF1">
    <property type="entry name" value="FLAGELLAR HOOK-ASSOCIATED PROTEIN 3"/>
    <property type="match status" value="1"/>
</dbReference>
<proteinExistence type="predicted"/>
<accession>A0ABY8BRJ5</accession>
<dbReference type="Proteomes" id="UP001213907">
    <property type="component" value="Chromosome"/>
</dbReference>
<gene>
    <name evidence="1" type="ORF">AFIC_001110</name>
</gene>
<dbReference type="PANTHER" id="PTHR42792">
    <property type="entry name" value="FLAGELLIN"/>
    <property type="match status" value="1"/>
</dbReference>